<protein>
    <submittedName>
        <fullName evidence="1">Uncharacterized protein</fullName>
    </submittedName>
</protein>
<reference evidence="1" key="1">
    <citation type="submission" date="2020-03" db="EMBL/GenBank/DDBJ databases">
        <authorList>
            <person name="Weist P."/>
        </authorList>
    </citation>
    <scope>NUCLEOTIDE SEQUENCE</scope>
</reference>
<organism evidence="1 2">
    <name type="scientific">Pleuronectes platessa</name>
    <name type="common">European plaice</name>
    <dbReference type="NCBI Taxonomy" id="8262"/>
    <lineage>
        <taxon>Eukaryota</taxon>
        <taxon>Metazoa</taxon>
        <taxon>Chordata</taxon>
        <taxon>Craniata</taxon>
        <taxon>Vertebrata</taxon>
        <taxon>Euteleostomi</taxon>
        <taxon>Actinopterygii</taxon>
        <taxon>Neopterygii</taxon>
        <taxon>Teleostei</taxon>
        <taxon>Neoteleostei</taxon>
        <taxon>Acanthomorphata</taxon>
        <taxon>Carangaria</taxon>
        <taxon>Pleuronectiformes</taxon>
        <taxon>Pleuronectoidei</taxon>
        <taxon>Pleuronectidae</taxon>
        <taxon>Pleuronectes</taxon>
    </lineage>
</organism>
<accession>A0A9N7Z4A8</accession>
<dbReference type="EMBL" id="CADEAL010004011">
    <property type="protein sequence ID" value="CAB1449327.1"/>
    <property type="molecule type" value="Genomic_DNA"/>
</dbReference>
<evidence type="ECO:0000313" key="1">
    <source>
        <dbReference type="EMBL" id="CAB1449327.1"/>
    </source>
</evidence>
<comment type="caution">
    <text evidence="1">The sequence shown here is derived from an EMBL/GenBank/DDBJ whole genome shotgun (WGS) entry which is preliminary data.</text>
</comment>
<name>A0A9N7Z4A8_PLEPL</name>
<gene>
    <name evidence="1" type="ORF">PLEPLA_LOCUS37008</name>
</gene>
<sequence>MLLLLCCRVKKDSPGKCWSVIDSEMLMLTDVARAAKDGEIIRGTEENRQISFLHSLLKRGSGAGLPGRSPRS</sequence>
<keyword evidence="2" id="KW-1185">Reference proteome</keyword>
<dbReference type="AlphaFoldDB" id="A0A9N7Z4A8"/>
<evidence type="ECO:0000313" key="2">
    <source>
        <dbReference type="Proteomes" id="UP001153269"/>
    </source>
</evidence>
<proteinExistence type="predicted"/>
<dbReference type="Proteomes" id="UP001153269">
    <property type="component" value="Unassembled WGS sequence"/>
</dbReference>